<dbReference type="Gramene" id="MELO3C023158.2.1">
    <property type="protein sequence ID" value="MELO3C023158.2.1"/>
    <property type="gene ID" value="MELO3C023158.2"/>
</dbReference>
<protein>
    <submittedName>
        <fullName evidence="2">Uncharacterized protein</fullName>
    </submittedName>
</protein>
<feature type="compositionally biased region" description="Basic and acidic residues" evidence="1">
    <location>
        <begin position="42"/>
        <end position="53"/>
    </location>
</feature>
<evidence type="ECO:0000313" key="2">
    <source>
        <dbReference type="EnsemblPlants" id="MELO3C023158.2.1"/>
    </source>
</evidence>
<reference evidence="2" key="1">
    <citation type="submission" date="2023-03" db="UniProtKB">
        <authorList>
            <consortium name="EnsemblPlants"/>
        </authorList>
    </citation>
    <scope>IDENTIFICATION</scope>
</reference>
<sequence length="53" mass="5814">MGTLREWQRSNLHGSSGRRHSKTKKFRVDAATDNVEGGGGNGDKDVHKEGFCV</sequence>
<feature type="region of interest" description="Disordered" evidence="1">
    <location>
        <begin position="1"/>
        <end position="53"/>
    </location>
</feature>
<evidence type="ECO:0000256" key="1">
    <source>
        <dbReference type="SAM" id="MobiDB-lite"/>
    </source>
</evidence>
<organism evidence="2">
    <name type="scientific">Cucumis melo</name>
    <name type="common">Muskmelon</name>
    <dbReference type="NCBI Taxonomy" id="3656"/>
    <lineage>
        <taxon>Eukaryota</taxon>
        <taxon>Viridiplantae</taxon>
        <taxon>Streptophyta</taxon>
        <taxon>Embryophyta</taxon>
        <taxon>Tracheophyta</taxon>
        <taxon>Spermatophyta</taxon>
        <taxon>Magnoliopsida</taxon>
        <taxon>eudicotyledons</taxon>
        <taxon>Gunneridae</taxon>
        <taxon>Pentapetalae</taxon>
        <taxon>rosids</taxon>
        <taxon>fabids</taxon>
        <taxon>Cucurbitales</taxon>
        <taxon>Cucurbitaceae</taxon>
        <taxon>Benincaseae</taxon>
        <taxon>Cucumis</taxon>
    </lineage>
</organism>
<name>A0A9I9DTW9_CUCME</name>
<dbReference type="AlphaFoldDB" id="A0A9I9DTW9"/>
<accession>A0A9I9DTW9</accession>
<feature type="compositionally biased region" description="Basic residues" evidence="1">
    <location>
        <begin position="16"/>
        <end position="25"/>
    </location>
</feature>
<proteinExistence type="predicted"/>
<dbReference type="EnsemblPlants" id="MELO3C023158.2.1">
    <property type="protein sequence ID" value="MELO3C023158.2.1"/>
    <property type="gene ID" value="MELO3C023158.2"/>
</dbReference>